<protein>
    <submittedName>
        <fullName evidence="5">Ankyrin repeat protein, putative</fullName>
    </submittedName>
    <submittedName>
        <fullName evidence="6">Putative ankyrin repeat-containing domain, PGG domain-containing protein</fullName>
    </submittedName>
</protein>
<dbReference type="PANTHER" id="PTHR24128">
    <property type="entry name" value="HOMEOBOX PROTEIN WARIAI"/>
    <property type="match status" value="1"/>
</dbReference>
<dbReference type="Pfam" id="PF13962">
    <property type="entry name" value="PGG"/>
    <property type="match status" value="1"/>
</dbReference>
<dbReference type="SMART" id="SM00248">
    <property type="entry name" value="ANK"/>
    <property type="match status" value="6"/>
</dbReference>
<reference evidence="5 8" key="2">
    <citation type="journal article" date="2014" name="BMC Genomics">
        <title>An improved genome release (version Mt4.0) for the model legume Medicago truncatula.</title>
        <authorList>
            <person name="Tang H."/>
            <person name="Krishnakumar V."/>
            <person name="Bidwell S."/>
            <person name="Rosen B."/>
            <person name="Chan A."/>
            <person name="Zhou S."/>
            <person name="Gentzbittel L."/>
            <person name="Childs K.L."/>
            <person name="Yandell M."/>
            <person name="Gundlach H."/>
            <person name="Mayer K.F."/>
            <person name="Schwartz D.C."/>
            <person name="Town C.D."/>
        </authorList>
    </citation>
    <scope>GENOME REANNOTATION</scope>
    <source>
        <strain evidence="5">A17</strain>
        <strain evidence="7 8">cv. Jemalong A17</strain>
    </source>
</reference>
<comment type="subcellular location">
    <subcellularLocation>
        <location evidence="1">Cell membrane</location>
        <topology evidence="1">Peripheral membrane protein</topology>
        <orientation evidence="1">Cytoplasmic side</orientation>
    </subcellularLocation>
</comment>
<feature type="repeat" description="ANK" evidence="2">
    <location>
        <begin position="144"/>
        <end position="165"/>
    </location>
</feature>
<dbReference type="PROSITE" id="PS50297">
    <property type="entry name" value="ANK_REP_REGION"/>
    <property type="match status" value="2"/>
</dbReference>
<dbReference type="STRING" id="3880.A0A072TQH2"/>
<evidence type="ECO:0000256" key="3">
    <source>
        <dbReference type="SAM" id="Phobius"/>
    </source>
</evidence>
<evidence type="ECO:0000313" key="7">
    <source>
        <dbReference type="EnsemblPlants" id="KEH19754"/>
    </source>
</evidence>
<feature type="transmembrane region" description="Helical" evidence="3">
    <location>
        <begin position="416"/>
        <end position="438"/>
    </location>
</feature>
<keyword evidence="3" id="KW-0812">Transmembrane</keyword>
<dbReference type="Proteomes" id="UP000002051">
    <property type="component" value="Chromosome 8"/>
</dbReference>
<evidence type="ECO:0000313" key="6">
    <source>
        <dbReference type="EMBL" id="RHN41064.1"/>
    </source>
</evidence>
<proteinExistence type="predicted"/>
<evidence type="ECO:0000256" key="2">
    <source>
        <dbReference type="PROSITE-ProRule" id="PRU00023"/>
    </source>
</evidence>
<dbReference type="EMBL" id="CM001224">
    <property type="protein sequence ID" value="KEH19754.1"/>
    <property type="molecule type" value="Genomic_DNA"/>
</dbReference>
<dbReference type="Pfam" id="PF12796">
    <property type="entry name" value="Ank_2"/>
    <property type="match status" value="2"/>
</dbReference>
<dbReference type="PRINTS" id="PR01415">
    <property type="entry name" value="ANKYRIN"/>
</dbReference>
<dbReference type="InterPro" id="IPR026961">
    <property type="entry name" value="PGG_dom"/>
</dbReference>
<dbReference type="EMBL" id="PSQE01000008">
    <property type="protein sequence ID" value="RHN41064.1"/>
    <property type="molecule type" value="Genomic_DNA"/>
</dbReference>
<reference evidence="6" key="4">
    <citation type="journal article" date="2018" name="Nat. Plants">
        <title>Whole-genome landscape of Medicago truncatula symbiotic genes.</title>
        <authorList>
            <person name="Pecrix Y."/>
            <person name="Gamas P."/>
            <person name="Carrere S."/>
        </authorList>
    </citation>
    <scope>NUCLEOTIDE SEQUENCE</scope>
    <source>
        <tissue evidence="6">Leaves</tissue>
    </source>
</reference>
<evidence type="ECO:0000313" key="5">
    <source>
        <dbReference type="EMBL" id="KEH19754.1"/>
    </source>
</evidence>
<keyword evidence="8" id="KW-1185">Reference proteome</keyword>
<feature type="repeat" description="ANK" evidence="2">
    <location>
        <begin position="110"/>
        <end position="131"/>
    </location>
</feature>
<dbReference type="HOGENOM" id="CLU_000134_47_1_1"/>
<keyword evidence="3" id="KW-1133">Transmembrane helix</keyword>
<dbReference type="PANTHER" id="PTHR24128:SF87">
    <property type="entry name" value="ANKYRIN REPEAT FAMILY PROTEIN"/>
    <property type="match status" value="1"/>
</dbReference>
<reference evidence="5 8" key="1">
    <citation type="journal article" date="2011" name="Nature">
        <title>The Medicago genome provides insight into the evolution of rhizobial symbioses.</title>
        <authorList>
            <person name="Young N.D."/>
            <person name="Debelle F."/>
            <person name="Oldroyd G.E."/>
            <person name="Geurts R."/>
            <person name="Cannon S.B."/>
            <person name="Udvardi M.K."/>
            <person name="Benedito V.A."/>
            <person name="Mayer K.F."/>
            <person name="Gouzy J."/>
            <person name="Schoof H."/>
            <person name="Van de Peer Y."/>
            <person name="Proost S."/>
            <person name="Cook D.R."/>
            <person name="Meyers B.C."/>
            <person name="Spannagl M."/>
            <person name="Cheung F."/>
            <person name="De Mita S."/>
            <person name="Krishnakumar V."/>
            <person name="Gundlach H."/>
            <person name="Zhou S."/>
            <person name="Mudge J."/>
            <person name="Bharti A.K."/>
            <person name="Murray J.D."/>
            <person name="Naoumkina M.A."/>
            <person name="Rosen B."/>
            <person name="Silverstein K.A."/>
            <person name="Tang H."/>
            <person name="Rombauts S."/>
            <person name="Zhao P.X."/>
            <person name="Zhou P."/>
            <person name="Barbe V."/>
            <person name="Bardou P."/>
            <person name="Bechner M."/>
            <person name="Bellec A."/>
            <person name="Berger A."/>
            <person name="Berges H."/>
            <person name="Bidwell S."/>
            <person name="Bisseling T."/>
            <person name="Choisne N."/>
            <person name="Couloux A."/>
            <person name="Denny R."/>
            <person name="Deshpande S."/>
            <person name="Dai X."/>
            <person name="Doyle J.J."/>
            <person name="Dudez A.M."/>
            <person name="Farmer A.D."/>
            <person name="Fouteau S."/>
            <person name="Franken C."/>
            <person name="Gibelin C."/>
            <person name="Gish J."/>
            <person name="Goldstein S."/>
            <person name="Gonzalez A.J."/>
            <person name="Green P.J."/>
            <person name="Hallab A."/>
            <person name="Hartog M."/>
            <person name="Hua A."/>
            <person name="Humphray S.J."/>
            <person name="Jeong D.H."/>
            <person name="Jing Y."/>
            <person name="Jocker A."/>
            <person name="Kenton S.M."/>
            <person name="Kim D.J."/>
            <person name="Klee K."/>
            <person name="Lai H."/>
            <person name="Lang C."/>
            <person name="Lin S."/>
            <person name="Macmil S.L."/>
            <person name="Magdelenat G."/>
            <person name="Matthews L."/>
            <person name="McCorrison J."/>
            <person name="Monaghan E.L."/>
            <person name="Mun J.H."/>
            <person name="Najar F.Z."/>
            <person name="Nicholson C."/>
            <person name="Noirot C."/>
            <person name="O'Bleness M."/>
            <person name="Paule C.R."/>
            <person name="Poulain J."/>
            <person name="Prion F."/>
            <person name="Qin B."/>
            <person name="Qu C."/>
            <person name="Retzel E.F."/>
            <person name="Riddle C."/>
            <person name="Sallet E."/>
            <person name="Samain S."/>
            <person name="Samson N."/>
            <person name="Sanders I."/>
            <person name="Saurat O."/>
            <person name="Scarpelli C."/>
            <person name="Schiex T."/>
            <person name="Segurens B."/>
            <person name="Severin A.J."/>
            <person name="Sherrier D.J."/>
            <person name="Shi R."/>
            <person name="Sims S."/>
            <person name="Singer S.R."/>
            <person name="Sinharoy S."/>
            <person name="Sterck L."/>
            <person name="Viollet A."/>
            <person name="Wang B.B."/>
            <person name="Wang K."/>
            <person name="Wang M."/>
            <person name="Wang X."/>
            <person name="Warfsmann J."/>
            <person name="Weissenbach J."/>
            <person name="White D.D."/>
            <person name="White J.D."/>
            <person name="Wiley G.B."/>
            <person name="Wincker P."/>
            <person name="Xing Y."/>
            <person name="Yang L."/>
            <person name="Yao Z."/>
            <person name="Ying F."/>
            <person name="Zhai J."/>
            <person name="Zhou L."/>
            <person name="Zuber A."/>
            <person name="Denarie J."/>
            <person name="Dixon R.A."/>
            <person name="May G.D."/>
            <person name="Schwartz D.C."/>
            <person name="Rogers J."/>
            <person name="Quetier F."/>
            <person name="Town C.D."/>
            <person name="Roe B.A."/>
        </authorList>
    </citation>
    <scope>NUCLEOTIDE SEQUENCE [LARGE SCALE GENOMIC DNA]</scope>
    <source>
        <strain evidence="5">A17</strain>
        <strain evidence="7 8">cv. Jemalong A17</strain>
    </source>
</reference>
<feature type="domain" description="PGG" evidence="4">
    <location>
        <begin position="292"/>
        <end position="384"/>
    </location>
</feature>
<dbReference type="KEGG" id="mtr:25502715"/>
<feature type="transmembrane region" description="Helical" evidence="3">
    <location>
        <begin position="358"/>
        <end position="378"/>
    </location>
</feature>
<accession>A0A072TQH2</accession>
<sequence>MNPIPILHHELNVAAEAGDIGLLYGVIQVNSSILEIIDSNEFVKTPLHIAATRGHLPFAIEVMNLKPSFALKLNQEGLSPIHLAIQNNHRSMVFCLVDMNKDLVRLKGKEGMTPLHFASQNGEDEILAKLLFACPESIEDVTVRGKTALHIAVQNNQYEVLKLLVCFLKKNTKRGARKLEYKILNQKDEIGNTILHILAALMMIQPNPQPEEAAQALRLLVKSGVNLNAKNSENKTALDIAANEDIARILLSVGARHGEEVVDAPLLANQLRSDTTIMNKVTIYVSRFRSEILEEQRSTWLIVATLVATATYQTVLNPPGGFYQTNATNKNLNTTSSDSTISSDQGNAGKSVLSNLNFILYSHLNVFSFLISVMAILIMTPWGAVGGTLVFGPVVWFALSYMYAMTVISPAPFSPLIHILISSLIGLSIFYVLILNIIKLYRNRQLQLIVDQHGH</sequence>
<dbReference type="GO" id="GO:0005886">
    <property type="term" value="C:plasma membrane"/>
    <property type="evidence" value="ECO:0007669"/>
    <property type="project" value="UniProtKB-SubCell"/>
</dbReference>
<dbReference type="Proteomes" id="UP000265566">
    <property type="component" value="Chromosome 8"/>
</dbReference>
<keyword evidence="2" id="KW-0040">ANK repeat</keyword>
<evidence type="ECO:0000313" key="8">
    <source>
        <dbReference type="Proteomes" id="UP000002051"/>
    </source>
</evidence>
<name>A0A072TQH2_MEDTR</name>
<evidence type="ECO:0000259" key="4">
    <source>
        <dbReference type="Pfam" id="PF13962"/>
    </source>
</evidence>
<dbReference type="EnsemblPlants" id="KEH19754">
    <property type="protein sequence ID" value="KEH19754"/>
    <property type="gene ID" value="MTR_8g467780"/>
</dbReference>
<dbReference type="AlphaFoldDB" id="A0A072TQH2"/>
<dbReference type="InterPro" id="IPR036770">
    <property type="entry name" value="Ankyrin_rpt-contain_sf"/>
</dbReference>
<organism evidence="5 8">
    <name type="scientific">Medicago truncatula</name>
    <name type="common">Barrel medic</name>
    <name type="synonym">Medicago tribuloides</name>
    <dbReference type="NCBI Taxonomy" id="3880"/>
    <lineage>
        <taxon>Eukaryota</taxon>
        <taxon>Viridiplantae</taxon>
        <taxon>Streptophyta</taxon>
        <taxon>Embryophyta</taxon>
        <taxon>Tracheophyta</taxon>
        <taxon>Spermatophyta</taxon>
        <taxon>Magnoliopsida</taxon>
        <taxon>eudicotyledons</taxon>
        <taxon>Gunneridae</taxon>
        <taxon>Pentapetalae</taxon>
        <taxon>rosids</taxon>
        <taxon>fabids</taxon>
        <taxon>Fabales</taxon>
        <taxon>Fabaceae</taxon>
        <taxon>Papilionoideae</taxon>
        <taxon>50 kb inversion clade</taxon>
        <taxon>NPAAA clade</taxon>
        <taxon>Hologalegina</taxon>
        <taxon>IRL clade</taxon>
        <taxon>Trifolieae</taxon>
        <taxon>Medicago</taxon>
    </lineage>
</organism>
<feature type="transmembrane region" description="Helical" evidence="3">
    <location>
        <begin position="385"/>
        <end position="404"/>
    </location>
</feature>
<dbReference type="OrthoDB" id="674805at2759"/>
<dbReference type="PROSITE" id="PS50088">
    <property type="entry name" value="ANK_REPEAT"/>
    <property type="match status" value="2"/>
</dbReference>
<dbReference type="SUPFAM" id="SSF48403">
    <property type="entry name" value="Ankyrin repeat"/>
    <property type="match status" value="1"/>
</dbReference>
<dbReference type="InterPro" id="IPR002110">
    <property type="entry name" value="Ankyrin_rpt"/>
</dbReference>
<keyword evidence="3" id="KW-0472">Membrane</keyword>
<dbReference type="Gene3D" id="1.25.40.20">
    <property type="entry name" value="Ankyrin repeat-containing domain"/>
    <property type="match status" value="1"/>
</dbReference>
<gene>
    <name evidence="7" type="primary">25502715</name>
    <name evidence="5" type="ordered locus">MTR_8g467780</name>
    <name evidence="6" type="ORF">MtrunA17_Chr8g0361991</name>
</gene>
<reference evidence="7" key="3">
    <citation type="submission" date="2015-04" db="UniProtKB">
        <authorList>
            <consortium name="EnsemblPlants"/>
        </authorList>
    </citation>
    <scope>IDENTIFICATION</scope>
    <source>
        <strain evidence="7">cv. Jemalong A17</strain>
    </source>
</reference>
<evidence type="ECO:0000256" key="1">
    <source>
        <dbReference type="ARBA" id="ARBA00004413"/>
    </source>
</evidence>
<dbReference type="Gramene" id="rna47340">
    <property type="protein sequence ID" value="RHN41064.1"/>
    <property type="gene ID" value="gene47340"/>
</dbReference>